<dbReference type="GO" id="GO:0009738">
    <property type="term" value="P:abscisic acid-activated signaling pathway"/>
    <property type="evidence" value="ECO:0007669"/>
    <property type="project" value="EnsemblPlants"/>
</dbReference>
<organism evidence="9 10">
    <name type="scientific">Olea europaea subsp. europaea</name>
    <dbReference type="NCBI Taxonomy" id="158383"/>
    <lineage>
        <taxon>Eukaryota</taxon>
        <taxon>Viridiplantae</taxon>
        <taxon>Streptophyta</taxon>
        <taxon>Embryophyta</taxon>
        <taxon>Tracheophyta</taxon>
        <taxon>Spermatophyta</taxon>
        <taxon>Magnoliopsida</taxon>
        <taxon>eudicotyledons</taxon>
        <taxon>Gunneridae</taxon>
        <taxon>Pentapetalae</taxon>
        <taxon>asterids</taxon>
        <taxon>lamiids</taxon>
        <taxon>Lamiales</taxon>
        <taxon>Oleaceae</taxon>
        <taxon>Oleeae</taxon>
        <taxon>Olea</taxon>
    </lineage>
</organism>
<dbReference type="GO" id="GO:0010118">
    <property type="term" value="P:stomatal movement"/>
    <property type="evidence" value="ECO:0007669"/>
    <property type="project" value="EnsemblPlants"/>
</dbReference>
<evidence type="ECO:0000256" key="1">
    <source>
        <dbReference type="ARBA" id="ARBA00004123"/>
    </source>
</evidence>
<dbReference type="GO" id="GO:0000981">
    <property type="term" value="F:DNA-binding transcription factor activity, RNA polymerase II-specific"/>
    <property type="evidence" value="ECO:0007669"/>
    <property type="project" value="TreeGrafter"/>
</dbReference>
<dbReference type="InterPro" id="IPR001356">
    <property type="entry name" value="HD"/>
</dbReference>
<evidence type="ECO:0000256" key="6">
    <source>
        <dbReference type="RuleBase" id="RU000682"/>
    </source>
</evidence>
<dbReference type="Gramene" id="OE9A014825T2">
    <property type="protein sequence ID" value="OE9A014825C2"/>
    <property type="gene ID" value="OE9A014825"/>
</dbReference>
<dbReference type="PANTHER" id="PTHR15467:SF9">
    <property type="entry name" value="HOMEOBOX DOMAIN-CONTAINING PROTEIN"/>
    <property type="match status" value="1"/>
</dbReference>
<feature type="DNA-binding region" description="Homeobox" evidence="5">
    <location>
        <begin position="280"/>
        <end position="339"/>
    </location>
</feature>
<keyword evidence="9" id="KW-0575">Peroxidase</keyword>
<protein>
    <submittedName>
        <fullName evidence="9">OVEREXPRESSOR OF CATIONIC PEROXIDASE 3</fullName>
    </submittedName>
</protein>
<dbReference type="GO" id="GO:0003677">
    <property type="term" value="F:DNA binding"/>
    <property type="evidence" value="ECO:0007669"/>
    <property type="project" value="UniProtKB-UniRule"/>
</dbReference>
<accession>A0A8S0PKA2</accession>
<evidence type="ECO:0000259" key="8">
    <source>
        <dbReference type="PROSITE" id="PS50071"/>
    </source>
</evidence>
<feature type="compositionally biased region" description="Acidic residues" evidence="7">
    <location>
        <begin position="149"/>
        <end position="175"/>
    </location>
</feature>
<dbReference type="GO" id="GO:0009414">
    <property type="term" value="P:response to water deprivation"/>
    <property type="evidence" value="ECO:0007669"/>
    <property type="project" value="EnsemblPlants"/>
</dbReference>
<comment type="caution">
    <text evidence="9">The sequence shown here is derived from an EMBL/GenBank/DDBJ whole genome shotgun (WGS) entry which is preliminary data.</text>
</comment>
<dbReference type="InterPro" id="IPR009057">
    <property type="entry name" value="Homeodomain-like_sf"/>
</dbReference>
<dbReference type="EMBL" id="CACTIH010000051">
    <property type="protein sequence ID" value="CAA2942139.1"/>
    <property type="molecule type" value="Genomic_DNA"/>
</dbReference>
<dbReference type="PANTHER" id="PTHR15467">
    <property type="entry name" value="ZINC-FINGERS AND HOMEOBOXES RELATED"/>
    <property type="match status" value="1"/>
</dbReference>
<dbReference type="GO" id="GO:0009867">
    <property type="term" value="P:jasmonic acid mediated signaling pathway"/>
    <property type="evidence" value="ECO:0007669"/>
    <property type="project" value="EnsemblPlants"/>
</dbReference>
<evidence type="ECO:0000256" key="5">
    <source>
        <dbReference type="PROSITE-ProRule" id="PRU00108"/>
    </source>
</evidence>
<keyword evidence="4 5" id="KW-0539">Nucleus</keyword>
<keyword evidence="10" id="KW-1185">Reference proteome</keyword>
<dbReference type="SUPFAM" id="SSF46689">
    <property type="entry name" value="Homeodomain-like"/>
    <property type="match status" value="1"/>
</dbReference>
<dbReference type="Proteomes" id="UP000594638">
    <property type="component" value="Unassembled WGS sequence"/>
</dbReference>
<evidence type="ECO:0000256" key="4">
    <source>
        <dbReference type="ARBA" id="ARBA00023242"/>
    </source>
</evidence>
<sequence>MASASTSIGVSIALHRTTSHKETLFLGPPRTTISYPILPHHPSFRTSVLTFSRRRRNTTAPSPMASKKVNKKKLTHKTVKEDDNIDEDAFDSLFHMLEEDLKNDNLSVKDGEDDDITEEEMLKLEHELAEALADDELLGALASNVGGETENEVEEEDDDENEGESDDDEEEEEEMPLNLKNWQLRRLAYALRNGRRKTSIKNLAAELCLDRAVVLQLLRDPPPNLVMMSVALPDQPVSTILEPAEKTDTTVPTGTLPMNTTRDGKPETEAKLPVHVMQNNWSAQKRLKKVQLETLEQVYRRTKRPTNAMISSIVHVTNLPRKKVVKWFEDRRAEDGVPDSRIPYRRDLQNHSEGKAHQVQFGMKK</sequence>
<dbReference type="GO" id="GO:2000022">
    <property type="term" value="P:regulation of jasmonic acid mediated signaling pathway"/>
    <property type="evidence" value="ECO:0007669"/>
    <property type="project" value="EnsemblPlants"/>
</dbReference>
<dbReference type="CDD" id="cd00086">
    <property type="entry name" value="homeodomain"/>
    <property type="match status" value="1"/>
</dbReference>
<evidence type="ECO:0000313" key="10">
    <source>
        <dbReference type="Proteomes" id="UP000594638"/>
    </source>
</evidence>
<feature type="compositionally biased region" description="Polar residues" evidence="7">
    <location>
        <begin position="249"/>
        <end position="261"/>
    </location>
</feature>
<feature type="region of interest" description="Disordered" evidence="7">
    <location>
        <begin position="247"/>
        <end position="266"/>
    </location>
</feature>
<keyword evidence="3 5" id="KW-0371">Homeobox</keyword>
<gene>
    <name evidence="9" type="ORF">OLEA9_A014825</name>
</gene>
<evidence type="ECO:0000256" key="3">
    <source>
        <dbReference type="ARBA" id="ARBA00023155"/>
    </source>
</evidence>
<feature type="domain" description="Homeobox" evidence="8">
    <location>
        <begin position="278"/>
        <end position="338"/>
    </location>
</feature>
<dbReference type="GO" id="GO:0004601">
    <property type="term" value="F:peroxidase activity"/>
    <property type="evidence" value="ECO:0007669"/>
    <property type="project" value="UniProtKB-KW"/>
</dbReference>
<evidence type="ECO:0000256" key="7">
    <source>
        <dbReference type="SAM" id="MobiDB-lite"/>
    </source>
</evidence>
<evidence type="ECO:0000256" key="2">
    <source>
        <dbReference type="ARBA" id="ARBA00023125"/>
    </source>
</evidence>
<comment type="subcellular location">
    <subcellularLocation>
        <location evidence="1 5 6">Nucleus</location>
    </subcellularLocation>
</comment>
<dbReference type="OrthoDB" id="514822at2759"/>
<dbReference type="AlphaFoldDB" id="A0A8S0PKA2"/>
<dbReference type="SMART" id="SM00389">
    <property type="entry name" value="HOX"/>
    <property type="match status" value="1"/>
</dbReference>
<dbReference type="PROSITE" id="PS50071">
    <property type="entry name" value="HOMEOBOX_2"/>
    <property type="match status" value="1"/>
</dbReference>
<dbReference type="GO" id="GO:0009787">
    <property type="term" value="P:regulation of abscisic acid-activated signaling pathway"/>
    <property type="evidence" value="ECO:0007669"/>
    <property type="project" value="EnsemblPlants"/>
</dbReference>
<proteinExistence type="predicted"/>
<dbReference type="GO" id="GO:0050832">
    <property type="term" value="P:defense response to fungus"/>
    <property type="evidence" value="ECO:0007669"/>
    <property type="project" value="EnsemblPlants"/>
</dbReference>
<feature type="region of interest" description="Disordered" evidence="7">
    <location>
        <begin position="144"/>
        <end position="178"/>
    </location>
</feature>
<dbReference type="GO" id="GO:0002229">
    <property type="term" value="P:defense response to oomycetes"/>
    <property type="evidence" value="ECO:0007669"/>
    <property type="project" value="EnsemblPlants"/>
</dbReference>
<dbReference type="GO" id="GO:2000071">
    <property type="term" value="P:regulation of defense response by callose deposition"/>
    <property type="evidence" value="ECO:0007669"/>
    <property type="project" value="EnsemblPlants"/>
</dbReference>
<name>A0A8S0PKA2_OLEEU</name>
<dbReference type="Gene3D" id="1.10.10.60">
    <property type="entry name" value="Homeodomain-like"/>
    <property type="match status" value="1"/>
</dbReference>
<dbReference type="GO" id="GO:0005634">
    <property type="term" value="C:nucleus"/>
    <property type="evidence" value="ECO:0007669"/>
    <property type="project" value="UniProtKB-SubCell"/>
</dbReference>
<dbReference type="GO" id="GO:0009682">
    <property type="term" value="P:induced systemic resistance"/>
    <property type="evidence" value="ECO:0007669"/>
    <property type="project" value="EnsemblPlants"/>
</dbReference>
<reference evidence="9 10" key="1">
    <citation type="submission" date="2019-12" db="EMBL/GenBank/DDBJ databases">
        <authorList>
            <person name="Alioto T."/>
            <person name="Alioto T."/>
            <person name="Gomez Garrido J."/>
        </authorList>
    </citation>
    <scope>NUCLEOTIDE SEQUENCE [LARGE SCALE GENOMIC DNA]</scope>
</reference>
<keyword evidence="9" id="KW-0560">Oxidoreductase</keyword>
<keyword evidence="2 5" id="KW-0238">DNA-binding</keyword>
<evidence type="ECO:0000313" key="9">
    <source>
        <dbReference type="EMBL" id="CAA2942139.1"/>
    </source>
</evidence>
<dbReference type="Pfam" id="PF00046">
    <property type="entry name" value="Homeodomain"/>
    <property type="match status" value="1"/>
</dbReference>